<accession>A0A1D7XGT6</accession>
<feature type="domain" description="Histidine kinase" evidence="15">
    <location>
        <begin position="248"/>
        <end position="461"/>
    </location>
</feature>
<evidence type="ECO:0000256" key="2">
    <source>
        <dbReference type="ARBA" id="ARBA00004651"/>
    </source>
</evidence>
<dbReference type="PRINTS" id="PR00344">
    <property type="entry name" value="BCTRLSENSOR"/>
</dbReference>
<dbReference type="InterPro" id="IPR003661">
    <property type="entry name" value="HisK_dim/P_dom"/>
</dbReference>
<dbReference type="Gene3D" id="1.10.287.130">
    <property type="match status" value="1"/>
</dbReference>
<keyword evidence="9 17" id="KW-0418">Kinase</keyword>
<evidence type="ECO:0000313" key="17">
    <source>
        <dbReference type="EMBL" id="AOR22556.1"/>
    </source>
</evidence>
<reference evidence="18" key="1">
    <citation type="submission" date="2016-09" db="EMBL/GenBank/DDBJ databases">
        <title>Genomics of Clostridium taeniosporum, an organism which forms endospores with ribbon-like appendages.</title>
        <authorList>
            <person name="Walker J.R."/>
        </authorList>
    </citation>
    <scope>NUCLEOTIDE SEQUENCE [LARGE SCALE GENOMIC DNA]</scope>
    <source>
        <strain evidence="18">1/k</strain>
    </source>
</reference>
<sequence length="465" mass="53404">MKSIKNTLIKNFLFLILFIVICMNLLLGTFVKKYYYDNAETLLRNQIEIATNFYNKYLYKSRLIENIYDNVDSFWNKSNAEVQILDEKGNLLMDSIGVNDDKLNEKPDVKKAINGESGSYVGNVNYCDYKVMSVSQPLLNNNKVIGIIRYVISLEEVNNELKSIFLLFMLISIFVLILGVIISLILSNKIINPIKRLTDIAEKMANGNLRVRNNVSGEGEVAQLANTLDYMAEEIIKREQLKDDFISSVSHELRTPLTSIKGWVITLKDNNTDEETFKLGFNILEKETDRLANMVEELLDFSRLINGKMQLKREYVNIMELIEYIESYMIPRALKESINFNVVSNLENKIYWLDIDRMTQVLINLIDNSFKFVNNKGIVNVIFNEENNALKIIVEDNGCGISEYDLPRVKEKFYKGANSKSKNGIGLSICEEIVNLHNGSLDIVSEEGKMTRVTILIPEKREIDI</sequence>
<dbReference type="InterPro" id="IPR003594">
    <property type="entry name" value="HATPase_dom"/>
</dbReference>
<dbReference type="SUPFAM" id="SSF158472">
    <property type="entry name" value="HAMP domain-like"/>
    <property type="match status" value="1"/>
</dbReference>
<dbReference type="PANTHER" id="PTHR45528">
    <property type="entry name" value="SENSOR HISTIDINE KINASE CPXA"/>
    <property type="match status" value="1"/>
</dbReference>
<feature type="transmembrane region" description="Helical" evidence="14">
    <location>
        <begin position="12"/>
        <end position="31"/>
    </location>
</feature>
<keyword evidence="12" id="KW-0902">Two-component regulatory system</keyword>
<dbReference type="CDD" id="cd06225">
    <property type="entry name" value="HAMP"/>
    <property type="match status" value="1"/>
</dbReference>
<evidence type="ECO:0000259" key="16">
    <source>
        <dbReference type="PROSITE" id="PS50885"/>
    </source>
</evidence>
<evidence type="ECO:0000313" key="18">
    <source>
        <dbReference type="Proteomes" id="UP000094652"/>
    </source>
</evidence>
<evidence type="ECO:0000256" key="1">
    <source>
        <dbReference type="ARBA" id="ARBA00000085"/>
    </source>
</evidence>
<dbReference type="STRING" id="394958.BGI42_02005"/>
<keyword evidence="5" id="KW-0597">Phosphoprotein</keyword>
<keyword evidence="18" id="KW-1185">Reference proteome</keyword>
<dbReference type="SMART" id="SM00388">
    <property type="entry name" value="HisKA"/>
    <property type="match status" value="1"/>
</dbReference>
<evidence type="ECO:0000256" key="5">
    <source>
        <dbReference type="ARBA" id="ARBA00022553"/>
    </source>
</evidence>
<keyword evidence="13 14" id="KW-0472">Membrane</keyword>
<evidence type="ECO:0000256" key="13">
    <source>
        <dbReference type="ARBA" id="ARBA00023136"/>
    </source>
</evidence>
<proteinExistence type="predicted"/>
<dbReference type="Gene3D" id="3.30.450.20">
    <property type="entry name" value="PAS domain"/>
    <property type="match status" value="1"/>
</dbReference>
<evidence type="ECO:0000256" key="9">
    <source>
        <dbReference type="ARBA" id="ARBA00022777"/>
    </source>
</evidence>
<protein>
    <recommendedName>
        <fullName evidence="3">histidine kinase</fullName>
        <ecNumber evidence="3">2.7.13.3</ecNumber>
    </recommendedName>
</protein>
<dbReference type="PANTHER" id="PTHR45528:SF1">
    <property type="entry name" value="SENSOR HISTIDINE KINASE CPXA"/>
    <property type="match status" value="1"/>
</dbReference>
<evidence type="ECO:0000256" key="10">
    <source>
        <dbReference type="ARBA" id="ARBA00022840"/>
    </source>
</evidence>
<keyword evidence="7 14" id="KW-0812">Transmembrane</keyword>
<dbReference type="CDD" id="cd00075">
    <property type="entry name" value="HATPase"/>
    <property type="match status" value="1"/>
</dbReference>
<dbReference type="Gene3D" id="3.30.565.10">
    <property type="entry name" value="Histidine kinase-like ATPase, C-terminal domain"/>
    <property type="match status" value="1"/>
</dbReference>
<feature type="domain" description="HAMP" evidence="16">
    <location>
        <begin position="188"/>
        <end position="240"/>
    </location>
</feature>
<keyword evidence="10" id="KW-0067">ATP-binding</keyword>
<dbReference type="Gene3D" id="1.10.8.500">
    <property type="entry name" value="HAMP domain in histidine kinase"/>
    <property type="match status" value="1"/>
</dbReference>
<dbReference type="RefSeq" id="WP_069678717.1">
    <property type="nucleotide sequence ID" value="NZ_CP017253.2"/>
</dbReference>
<keyword evidence="4" id="KW-1003">Cell membrane</keyword>
<feature type="transmembrane region" description="Helical" evidence="14">
    <location>
        <begin position="164"/>
        <end position="186"/>
    </location>
</feature>
<dbReference type="SUPFAM" id="SSF47384">
    <property type="entry name" value="Homodimeric domain of signal transducing histidine kinase"/>
    <property type="match status" value="1"/>
</dbReference>
<dbReference type="PROSITE" id="PS50885">
    <property type="entry name" value="HAMP"/>
    <property type="match status" value="1"/>
</dbReference>
<dbReference type="InterPro" id="IPR004358">
    <property type="entry name" value="Sig_transdc_His_kin-like_C"/>
</dbReference>
<evidence type="ECO:0000256" key="6">
    <source>
        <dbReference type="ARBA" id="ARBA00022679"/>
    </source>
</evidence>
<dbReference type="SUPFAM" id="SSF103190">
    <property type="entry name" value="Sensory domain-like"/>
    <property type="match status" value="1"/>
</dbReference>
<evidence type="ECO:0000256" key="7">
    <source>
        <dbReference type="ARBA" id="ARBA00022692"/>
    </source>
</evidence>
<dbReference type="FunFam" id="1.10.287.130:FF:000001">
    <property type="entry name" value="Two-component sensor histidine kinase"/>
    <property type="match status" value="1"/>
</dbReference>
<dbReference type="OrthoDB" id="2359336at2"/>
<dbReference type="InterPro" id="IPR005467">
    <property type="entry name" value="His_kinase_dom"/>
</dbReference>
<evidence type="ECO:0000256" key="11">
    <source>
        <dbReference type="ARBA" id="ARBA00022989"/>
    </source>
</evidence>
<dbReference type="Proteomes" id="UP000094652">
    <property type="component" value="Chromosome"/>
</dbReference>
<keyword evidence="8" id="KW-0547">Nucleotide-binding</keyword>
<name>A0A1D7XGT6_9CLOT</name>
<dbReference type="InterPro" id="IPR029151">
    <property type="entry name" value="Sensor-like_sf"/>
</dbReference>
<dbReference type="GO" id="GO:0005886">
    <property type="term" value="C:plasma membrane"/>
    <property type="evidence" value="ECO:0007669"/>
    <property type="project" value="UniProtKB-SubCell"/>
</dbReference>
<keyword evidence="11 14" id="KW-1133">Transmembrane helix</keyword>
<evidence type="ECO:0000256" key="4">
    <source>
        <dbReference type="ARBA" id="ARBA00022475"/>
    </source>
</evidence>
<dbReference type="InterPro" id="IPR050398">
    <property type="entry name" value="HssS/ArlS-like"/>
</dbReference>
<comment type="subcellular location">
    <subcellularLocation>
        <location evidence="2">Cell membrane</location>
        <topology evidence="2">Multi-pass membrane protein</topology>
    </subcellularLocation>
</comment>
<keyword evidence="6" id="KW-0808">Transferase</keyword>
<gene>
    <name evidence="17" type="ORF">BGI42_02005</name>
</gene>
<evidence type="ECO:0000256" key="3">
    <source>
        <dbReference type="ARBA" id="ARBA00012438"/>
    </source>
</evidence>
<dbReference type="SMART" id="SM00387">
    <property type="entry name" value="HATPase_c"/>
    <property type="match status" value="1"/>
</dbReference>
<dbReference type="InterPro" id="IPR003660">
    <property type="entry name" value="HAMP_dom"/>
</dbReference>
<dbReference type="KEGG" id="ctae:BGI42_02005"/>
<dbReference type="AlphaFoldDB" id="A0A1D7XGT6"/>
<dbReference type="GO" id="GO:0005524">
    <property type="term" value="F:ATP binding"/>
    <property type="evidence" value="ECO:0007669"/>
    <property type="project" value="UniProtKB-KW"/>
</dbReference>
<dbReference type="EMBL" id="CP017253">
    <property type="protein sequence ID" value="AOR22556.1"/>
    <property type="molecule type" value="Genomic_DNA"/>
</dbReference>
<dbReference type="CDD" id="cd00082">
    <property type="entry name" value="HisKA"/>
    <property type="match status" value="1"/>
</dbReference>
<dbReference type="Pfam" id="PF00672">
    <property type="entry name" value="HAMP"/>
    <property type="match status" value="1"/>
</dbReference>
<comment type="catalytic activity">
    <reaction evidence="1">
        <text>ATP + protein L-histidine = ADP + protein N-phospho-L-histidine.</text>
        <dbReference type="EC" id="2.7.13.3"/>
    </reaction>
</comment>
<dbReference type="SMART" id="SM00304">
    <property type="entry name" value="HAMP"/>
    <property type="match status" value="1"/>
</dbReference>
<evidence type="ECO:0000256" key="8">
    <source>
        <dbReference type="ARBA" id="ARBA00022741"/>
    </source>
</evidence>
<evidence type="ECO:0000256" key="14">
    <source>
        <dbReference type="SAM" id="Phobius"/>
    </source>
</evidence>
<dbReference type="InterPro" id="IPR036097">
    <property type="entry name" value="HisK_dim/P_sf"/>
</dbReference>
<evidence type="ECO:0000256" key="12">
    <source>
        <dbReference type="ARBA" id="ARBA00023012"/>
    </source>
</evidence>
<dbReference type="Pfam" id="PF00512">
    <property type="entry name" value="HisKA"/>
    <property type="match status" value="1"/>
</dbReference>
<dbReference type="InterPro" id="IPR036890">
    <property type="entry name" value="HATPase_C_sf"/>
</dbReference>
<dbReference type="Pfam" id="PF02518">
    <property type="entry name" value="HATPase_c"/>
    <property type="match status" value="1"/>
</dbReference>
<dbReference type="EC" id="2.7.13.3" evidence="3"/>
<evidence type="ECO:0000259" key="15">
    <source>
        <dbReference type="PROSITE" id="PS50109"/>
    </source>
</evidence>
<organism evidence="17 18">
    <name type="scientific">Clostridium taeniosporum</name>
    <dbReference type="NCBI Taxonomy" id="394958"/>
    <lineage>
        <taxon>Bacteria</taxon>
        <taxon>Bacillati</taxon>
        <taxon>Bacillota</taxon>
        <taxon>Clostridia</taxon>
        <taxon>Eubacteriales</taxon>
        <taxon>Clostridiaceae</taxon>
        <taxon>Clostridium</taxon>
    </lineage>
</organism>
<dbReference type="PROSITE" id="PS50109">
    <property type="entry name" value="HIS_KIN"/>
    <property type="match status" value="1"/>
</dbReference>
<dbReference type="GO" id="GO:0000155">
    <property type="term" value="F:phosphorelay sensor kinase activity"/>
    <property type="evidence" value="ECO:0007669"/>
    <property type="project" value="InterPro"/>
</dbReference>
<dbReference type="SUPFAM" id="SSF55874">
    <property type="entry name" value="ATPase domain of HSP90 chaperone/DNA topoisomerase II/histidine kinase"/>
    <property type="match status" value="1"/>
</dbReference>